<protein>
    <submittedName>
        <fullName evidence="2">DUF2278 family protein</fullName>
    </submittedName>
</protein>
<dbReference type="SUPFAM" id="SSF74853">
    <property type="entry name" value="Lamin A/C globular tail domain"/>
    <property type="match status" value="1"/>
</dbReference>
<feature type="domain" description="LTD" evidence="1">
    <location>
        <begin position="225"/>
        <end position="328"/>
    </location>
</feature>
<dbReference type="EMBL" id="JAERRB010000009">
    <property type="protein sequence ID" value="MBL0744126.1"/>
    <property type="molecule type" value="Genomic_DNA"/>
</dbReference>
<proteinExistence type="predicted"/>
<evidence type="ECO:0000313" key="3">
    <source>
        <dbReference type="Proteomes" id="UP000613030"/>
    </source>
</evidence>
<reference evidence="2 3" key="1">
    <citation type="submission" date="2021-01" db="EMBL/GenBank/DDBJ databases">
        <title>Chryseolinea sp. Jin1 Genome sequencing and assembly.</title>
        <authorList>
            <person name="Kim I."/>
        </authorList>
    </citation>
    <scope>NUCLEOTIDE SEQUENCE [LARGE SCALE GENOMIC DNA]</scope>
    <source>
        <strain evidence="2 3">Jin1</strain>
    </source>
</reference>
<dbReference type="RefSeq" id="WP_202013772.1">
    <property type="nucleotide sequence ID" value="NZ_JAERRB010000009.1"/>
</dbReference>
<dbReference type="InterPro" id="IPR001322">
    <property type="entry name" value="Lamin_tail_dom"/>
</dbReference>
<organism evidence="2 3">
    <name type="scientific">Chryseolinea lacunae</name>
    <dbReference type="NCBI Taxonomy" id="2801331"/>
    <lineage>
        <taxon>Bacteria</taxon>
        <taxon>Pseudomonadati</taxon>
        <taxon>Bacteroidota</taxon>
        <taxon>Cytophagia</taxon>
        <taxon>Cytophagales</taxon>
        <taxon>Fulvivirgaceae</taxon>
        <taxon>Chryseolinea</taxon>
    </lineage>
</organism>
<keyword evidence="3" id="KW-1185">Reference proteome</keyword>
<dbReference type="InterPro" id="IPR036415">
    <property type="entry name" value="Lamin_tail_dom_sf"/>
</dbReference>
<evidence type="ECO:0000259" key="1">
    <source>
        <dbReference type="PROSITE" id="PS51841"/>
    </source>
</evidence>
<dbReference type="Pfam" id="PF10042">
    <property type="entry name" value="DUF2278"/>
    <property type="match status" value="1"/>
</dbReference>
<dbReference type="Pfam" id="PF00932">
    <property type="entry name" value="LTD"/>
    <property type="match status" value="1"/>
</dbReference>
<evidence type="ECO:0000313" key="2">
    <source>
        <dbReference type="EMBL" id="MBL0744126.1"/>
    </source>
</evidence>
<dbReference type="Gene3D" id="2.60.40.1260">
    <property type="entry name" value="Lamin Tail domain"/>
    <property type="match status" value="1"/>
</dbReference>
<comment type="caution">
    <text evidence="2">The sequence shown here is derived from an EMBL/GenBank/DDBJ whole genome shotgun (WGS) entry which is preliminary data.</text>
</comment>
<dbReference type="Proteomes" id="UP000613030">
    <property type="component" value="Unassembled WGS sequence"/>
</dbReference>
<name>A0ABS1L0M9_9BACT</name>
<dbReference type="PROSITE" id="PS51841">
    <property type="entry name" value="LTD"/>
    <property type="match status" value="1"/>
</dbReference>
<sequence length="340" mass="36950">MPLANYGVLKGKVSNYILASSGNEHFQVEVDAGGVFFRIAINVKSSVSPPEVLFFMDEQFEHPVLQQLEGENLAAGFTALASTPASLALDFIRKNLFPINQMKPIPFNKPGADNDLNEKLEFYVKQAHSDADAVVYAFGQRWGPEPQDDKYFHFQPGNGIHDIHMNQGNSGRFKKDNGVYQDGGLFIHLPSRGRWVAVFIAFQVQAWHTDDQTGNPLADVPNDGGGGQPGNTASVRIVAAMVNPRKGDVGKEYIILMNKSSDPVNLQGWKIVDKTKVNADLLGNVTMDGGSTLRVNLTGRGAQLGNKGGVITLLNKKGLKVDGVAYSKKDAAKEGELIEL</sequence>
<gene>
    <name evidence="2" type="ORF">JI741_23030</name>
</gene>
<accession>A0ABS1L0M9</accession>
<dbReference type="InterPro" id="IPR019268">
    <property type="entry name" value="DUF2278"/>
</dbReference>